<organism evidence="7 8">
    <name type="scientific">Rubrobacter xylanophilus</name>
    <dbReference type="NCBI Taxonomy" id="49319"/>
    <lineage>
        <taxon>Bacteria</taxon>
        <taxon>Bacillati</taxon>
        <taxon>Actinomycetota</taxon>
        <taxon>Rubrobacteria</taxon>
        <taxon>Rubrobacterales</taxon>
        <taxon>Rubrobacteraceae</taxon>
        <taxon>Rubrobacter</taxon>
    </lineage>
</organism>
<dbReference type="Proteomes" id="UP000318065">
    <property type="component" value="Chromosome"/>
</dbReference>
<evidence type="ECO:0000313" key="7">
    <source>
        <dbReference type="EMBL" id="BBL79984.1"/>
    </source>
</evidence>
<feature type="transmembrane region" description="Helical" evidence="5">
    <location>
        <begin position="208"/>
        <end position="231"/>
    </location>
</feature>
<gene>
    <name evidence="7" type="ORF">RxyAA322_18380</name>
</gene>
<dbReference type="AlphaFoldDB" id="A0A510HJ95"/>
<evidence type="ECO:0000259" key="6">
    <source>
        <dbReference type="PROSITE" id="PS50850"/>
    </source>
</evidence>
<dbReference type="PANTHER" id="PTHR11360">
    <property type="entry name" value="MONOCARBOXYLATE TRANSPORTER"/>
    <property type="match status" value="1"/>
</dbReference>
<dbReference type="InterPro" id="IPR020846">
    <property type="entry name" value="MFS_dom"/>
</dbReference>
<feature type="transmembrane region" description="Helical" evidence="5">
    <location>
        <begin position="128"/>
        <end position="146"/>
    </location>
</feature>
<evidence type="ECO:0000256" key="3">
    <source>
        <dbReference type="ARBA" id="ARBA00022989"/>
    </source>
</evidence>
<dbReference type="SUPFAM" id="SSF103473">
    <property type="entry name" value="MFS general substrate transporter"/>
    <property type="match status" value="1"/>
</dbReference>
<feature type="transmembrane region" description="Helical" evidence="5">
    <location>
        <begin position="362"/>
        <end position="382"/>
    </location>
</feature>
<dbReference type="GO" id="GO:0022857">
    <property type="term" value="F:transmembrane transporter activity"/>
    <property type="evidence" value="ECO:0007669"/>
    <property type="project" value="InterPro"/>
</dbReference>
<feature type="transmembrane region" description="Helical" evidence="5">
    <location>
        <begin position="330"/>
        <end position="350"/>
    </location>
</feature>
<keyword evidence="4 5" id="KW-0472">Membrane</keyword>
<feature type="transmembrane region" description="Helical" evidence="5">
    <location>
        <begin position="243"/>
        <end position="264"/>
    </location>
</feature>
<keyword evidence="3 5" id="KW-1133">Transmembrane helix</keyword>
<feature type="transmembrane region" description="Helical" evidence="5">
    <location>
        <begin position="158"/>
        <end position="178"/>
    </location>
</feature>
<evidence type="ECO:0000313" key="8">
    <source>
        <dbReference type="Proteomes" id="UP000318065"/>
    </source>
</evidence>
<protein>
    <submittedName>
        <fullName evidence="7">MFS transporter</fullName>
    </submittedName>
</protein>
<feature type="transmembrane region" description="Helical" evidence="5">
    <location>
        <begin position="38"/>
        <end position="56"/>
    </location>
</feature>
<dbReference type="InterPro" id="IPR011701">
    <property type="entry name" value="MFS"/>
</dbReference>
<dbReference type="EMBL" id="AP019791">
    <property type="protein sequence ID" value="BBL79984.1"/>
    <property type="molecule type" value="Genomic_DNA"/>
</dbReference>
<comment type="subcellular location">
    <subcellularLocation>
        <location evidence="1">Cell membrane</location>
        <topology evidence="1">Multi-pass membrane protein</topology>
    </subcellularLocation>
</comment>
<feature type="transmembrane region" description="Helical" evidence="5">
    <location>
        <begin position="297"/>
        <end position="318"/>
    </location>
</feature>
<feature type="transmembrane region" description="Helical" evidence="5">
    <location>
        <begin position="68"/>
        <end position="87"/>
    </location>
</feature>
<keyword evidence="8" id="KW-1185">Reference proteome</keyword>
<dbReference type="PROSITE" id="PS50850">
    <property type="entry name" value="MFS"/>
    <property type="match status" value="1"/>
</dbReference>
<evidence type="ECO:0000256" key="1">
    <source>
        <dbReference type="ARBA" id="ARBA00004651"/>
    </source>
</evidence>
<dbReference type="PANTHER" id="PTHR11360:SF290">
    <property type="entry name" value="MONOCARBOXYLATE MFS PERMEASE"/>
    <property type="match status" value="1"/>
</dbReference>
<dbReference type="InterPro" id="IPR050327">
    <property type="entry name" value="Proton-linked_MCT"/>
</dbReference>
<feature type="domain" description="Major facilitator superfamily (MFS) profile" evidence="6">
    <location>
        <begin position="1"/>
        <end position="386"/>
    </location>
</feature>
<dbReference type="Gene3D" id="1.20.1250.20">
    <property type="entry name" value="MFS general substrate transporter like domains"/>
    <property type="match status" value="1"/>
</dbReference>
<name>A0A510HJ95_9ACTN</name>
<reference evidence="7" key="1">
    <citation type="journal article" date="2019" name="Microbiol. Resour. Announc.">
        <title>Complete Genome Sequence of Rubrobacter xylanophilus Strain AA3-22, Isolated from Arima Onsen in Japan.</title>
        <authorList>
            <person name="Tomariguchi N."/>
            <person name="Miyazaki K."/>
        </authorList>
    </citation>
    <scope>NUCLEOTIDE SEQUENCE [LARGE SCALE GENOMIC DNA]</scope>
    <source>
        <strain evidence="7">AA3-22</strain>
    </source>
</reference>
<evidence type="ECO:0000256" key="5">
    <source>
        <dbReference type="SAM" id="Phobius"/>
    </source>
</evidence>
<sequence>MVVALAAIVNVGYGTIFYSFSVLLGEGAAVGDFGRTVLSVALGLGVVVSGVLAPLVGTVCDVAGPRRVFLCGAVLGFAGLAGFSRAGEGWHVIVVWGLLLGPAMACTFYEPAYVAIDQWFERSQGTALGILTLIAGLSATIFIPLTQLLVEALGWRDATLTLGVVLLFAGGGLAAAAVRDRPREQSAGGLQGVYRALITGARGADGSFWLITAAFFLALAAMFGMLFHQVAYLQDLGFPPQGVAAAAGIVGIASLPARFLLPALSDLLGPWWPTAGVLAALAASALLLPGAEGWWRIYAYVGLFGAAFGAVLPMRAAIMARRFGGSRYGRLMGLQQVFLALAMAAGPSLGGLARDATGSYTPAWLAAPVLCLAAVPLLLAAARGGRASG</sequence>
<dbReference type="Pfam" id="PF07690">
    <property type="entry name" value="MFS_1"/>
    <property type="match status" value="1"/>
</dbReference>
<accession>A0A510HJ95</accession>
<dbReference type="InterPro" id="IPR036259">
    <property type="entry name" value="MFS_trans_sf"/>
</dbReference>
<keyword evidence="2 5" id="KW-0812">Transmembrane</keyword>
<feature type="transmembrane region" description="Helical" evidence="5">
    <location>
        <begin position="93"/>
        <end position="116"/>
    </location>
</feature>
<proteinExistence type="predicted"/>
<evidence type="ECO:0000256" key="4">
    <source>
        <dbReference type="ARBA" id="ARBA00023136"/>
    </source>
</evidence>
<evidence type="ECO:0000256" key="2">
    <source>
        <dbReference type="ARBA" id="ARBA00022692"/>
    </source>
</evidence>
<feature type="transmembrane region" description="Helical" evidence="5">
    <location>
        <begin position="271"/>
        <end position="291"/>
    </location>
</feature>
<dbReference type="GO" id="GO:0005886">
    <property type="term" value="C:plasma membrane"/>
    <property type="evidence" value="ECO:0007669"/>
    <property type="project" value="UniProtKB-SubCell"/>
</dbReference>